<reference evidence="4" key="1">
    <citation type="journal article" date="2019" name="Int. J. Syst. Evol. Microbiol.">
        <title>The Global Catalogue of Microorganisms (GCM) 10K type strain sequencing project: providing services to taxonomists for standard genome sequencing and annotation.</title>
        <authorList>
            <consortium name="The Broad Institute Genomics Platform"/>
            <consortium name="The Broad Institute Genome Sequencing Center for Infectious Disease"/>
            <person name="Wu L."/>
            <person name="Ma J."/>
        </authorList>
    </citation>
    <scope>NUCLEOTIDE SEQUENCE [LARGE SCALE GENOMIC DNA]</scope>
    <source>
        <strain evidence="4">KCTC 42805</strain>
    </source>
</reference>
<feature type="domain" description="Protein FecR C-terminal" evidence="2">
    <location>
        <begin position="293"/>
        <end position="361"/>
    </location>
</feature>
<dbReference type="EMBL" id="JBHULN010000027">
    <property type="protein sequence ID" value="MFD2574400.1"/>
    <property type="molecule type" value="Genomic_DNA"/>
</dbReference>
<dbReference type="PANTHER" id="PTHR30273:SF2">
    <property type="entry name" value="PROTEIN FECR"/>
    <property type="match status" value="1"/>
</dbReference>
<proteinExistence type="predicted"/>
<name>A0ABW5MBG4_9BACT</name>
<gene>
    <name evidence="3" type="ORF">ACFSUS_27445</name>
</gene>
<evidence type="ECO:0000313" key="4">
    <source>
        <dbReference type="Proteomes" id="UP001597469"/>
    </source>
</evidence>
<dbReference type="Gene3D" id="3.55.50.30">
    <property type="match status" value="1"/>
</dbReference>
<comment type="caution">
    <text evidence="3">The sequence shown here is derived from an EMBL/GenBank/DDBJ whole genome shotgun (WGS) entry which is preliminary data.</text>
</comment>
<protein>
    <submittedName>
        <fullName evidence="3">FecR family protein</fullName>
    </submittedName>
</protein>
<dbReference type="RefSeq" id="WP_381528066.1">
    <property type="nucleotide sequence ID" value="NZ_JBHULN010000027.1"/>
</dbReference>
<dbReference type="Gene3D" id="2.60.120.1440">
    <property type="match status" value="1"/>
</dbReference>
<evidence type="ECO:0000259" key="2">
    <source>
        <dbReference type="Pfam" id="PF16344"/>
    </source>
</evidence>
<dbReference type="PIRSF" id="PIRSF018266">
    <property type="entry name" value="FecR"/>
    <property type="match status" value="1"/>
</dbReference>
<dbReference type="PANTHER" id="PTHR30273">
    <property type="entry name" value="PERIPLASMIC SIGNAL SENSOR AND SIGMA FACTOR ACTIVATOR FECR-RELATED"/>
    <property type="match status" value="1"/>
</dbReference>
<dbReference type="InterPro" id="IPR032508">
    <property type="entry name" value="FecR_C"/>
</dbReference>
<accession>A0ABW5MBG4</accession>
<dbReference type="Pfam" id="PF04773">
    <property type="entry name" value="FecR"/>
    <property type="match status" value="1"/>
</dbReference>
<dbReference type="Pfam" id="PF16344">
    <property type="entry name" value="FecR_C"/>
    <property type="match status" value="1"/>
</dbReference>
<dbReference type="Proteomes" id="UP001597469">
    <property type="component" value="Unassembled WGS sequence"/>
</dbReference>
<sequence length="368" mass="41277">MADNSLQPIDDNLIGKYLAGETDAAESERVRLWLSQPNSDANANQREFERFERIWETAAQLKKPVETQSAPVDTDAAWQKMRSRMQGNTTAPSPPPVGPVVADTDVRSPVVKPLYPANQTSNRWLPRYWQVAAVVLLASAFGWLYFQNSRTEPIAQLSIASRNETVQKTLPDGSKVWLKRGSRLNYPQTFADESREVTLTGEAFFEVVPNPSRPFRIRAAETTVQVLGTSFSVRAYENDVRVAVRTGKVLFAAKKKQVTLIRNEQATFDSKADTIRKMLDVEPNLFAYRTGRLAFKNARLADIVQTINDVYRADVRLANNRLNNCALTTSFEHNEPLETVVNVTAESLGLRITRKGDQITLDGEGCQE</sequence>
<dbReference type="InterPro" id="IPR012373">
    <property type="entry name" value="Ferrdict_sens_TM"/>
</dbReference>
<evidence type="ECO:0000259" key="1">
    <source>
        <dbReference type="Pfam" id="PF04773"/>
    </source>
</evidence>
<evidence type="ECO:0000313" key="3">
    <source>
        <dbReference type="EMBL" id="MFD2574400.1"/>
    </source>
</evidence>
<keyword evidence="4" id="KW-1185">Reference proteome</keyword>
<feature type="domain" description="FecR protein" evidence="1">
    <location>
        <begin position="162"/>
        <end position="249"/>
    </location>
</feature>
<dbReference type="InterPro" id="IPR006860">
    <property type="entry name" value="FecR"/>
</dbReference>
<organism evidence="3 4">
    <name type="scientific">Spirosoma soli</name>
    <dbReference type="NCBI Taxonomy" id="1770529"/>
    <lineage>
        <taxon>Bacteria</taxon>
        <taxon>Pseudomonadati</taxon>
        <taxon>Bacteroidota</taxon>
        <taxon>Cytophagia</taxon>
        <taxon>Cytophagales</taxon>
        <taxon>Cytophagaceae</taxon>
        <taxon>Spirosoma</taxon>
    </lineage>
</organism>